<reference evidence="4" key="2">
    <citation type="submission" date="2017-07" db="EMBL/GenBank/DDBJ databases">
        <title>WGS assembly of Populus trichocarpa.</title>
        <authorList>
            <person name="Tuskan G."/>
            <person name="Difazio S."/>
            <person name="Jansson S."/>
            <person name="Bohlmann J."/>
            <person name="Grigoriev I."/>
            <person name="Hellsten U."/>
            <person name="Putnam N."/>
            <person name="Ralph S."/>
            <person name="Rombauts S."/>
            <person name="Salamov A."/>
            <person name="Schein J."/>
            <person name="Sterck L."/>
            <person name="Aerts A."/>
            <person name="Bhalerao R."/>
            <person name="Bhalerao R."/>
            <person name="Blaudez D."/>
            <person name="Boerjan W."/>
            <person name="Brun A."/>
            <person name="Brunner A."/>
            <person name="Busov V."/>
            <person name="Campbell M."/>
            <person name="Carlson J."/>
            <person name="Chalot M."/>
            <person name="Chapman J."/>
            <person name="Chen G."/>
            <person name="Cooper D."/>
            <person name="Coutinho P."/>
            <person name="Couturier J."/>
            <person name="Covert S."/>
            <person name="Cronk Q."/>
            <person name="Cunningham R."/>
            <person name="Davis J."/>
            <person name="Degroeve S."/>
            <person name="Dejardin A."/>
            <person name="Depamphilis C."/>
            <person name="Detter J."/>
            <person name="Dirks B."/>
            <person name="Dubchak I."/>
            <person name="Duplessis S."/>
            <person name="Ehlting J."/>
            <person name="Ellis B."/>
            <person name="Gendler K."/>
            <person name="Goodstein D."/>
            <person name="Gribskov M."/>
            <person name="Grimwood J."/>
            <person name="Groover A."/>
            <person name="Gunter L."/>
            <person name="Hamberger B."/>
            <person name="Heinze B."/>
            <person name="Helariutta Y."/>
            <person name="Henrissat B."/>
            <person name="Holligan D."/>
            <person name="Holt R."/>
            <person name="Huang W."/>
            <person name="Islam-Faridi N."/>
            <person name="Jones S."/>
            <person name="Jones-Rhoades M."/>
            <person name="Jorgensen R."/>
            <person name="Joshi C."/>
            <person name="Kangasjarvi J."/>
            <person name="Karlsson J."/>
            <person name="Kelleher C."/>
            <person name="Kirkpatrick R."/>
            <person name="Kirst M."/>
            <person name="Kohler A."/>
            <person name="Kalluri U."/>
            <person name="Larimer F."/>
            <person name="Leebens-Mack J."/>
            <person name="Leple J."/>
            <person name="Locascio P."/>
            <person name="Lou Y."/>
            <person name="Lucas S."/>
            <person name="Martin F."/>
            <person name="Montanini B."/>
            <person name="Napoli C."/>
            <person name="Nelson D."/>
            <person name="Nelson C."/>
            <person name="Nieminen K."/>
            <person name="Nilsson O."/>
            <person name="Pereda V."/>
            <person name="Peter G."/>
            <person name="Philippe R."/>
            <person name="Pilate G."/>
            <person name="Poliakov A."/>
            <person name="Razumovskaya J."/>
            <person name="Richardson P."/>
            <person name="Rinaldi C."/>
            <person name="Ritland K."/>
            <person name="Rouze P."/>
            <person name="Ryaboy D."/>
            <person name="Schmutz J."/>
            <person name="Schrader J."/>
            <person name="Segerman B."/>
            <person name="Shin H."/>
            <person name="Siddiqui A."/>
            <person name="Sterky F."/>
            <person name="Terry A."/>
            <person name="Tsai C."/>
            <person name="Uberbacher E."/>
            <person name="Unneberg P."/>
            <person name="Vahala J."/>
            <person name="Wall K."/>
            <person name="Wessler S."/>
            <person name="Yang G."/>
            <person name="Yin T."/>
            <person name="Douglas C."/>
            <person name="Marra M."/>
            <person name="Sandberg G."/>
            <person name="Van De Peer Y."/>
            <person name="Rokhsar D."/>
        </authorList>
    </citation>
    <scope>NUCLEOTIDE SEQUENCE</scope>
    <source>
        <strain evidence="4">Nisqually-1</strain>
    </source>
</reference>
<dbReference type="InterPro" id="IPR050931">
    <property type="entry name" value="Mito_Protein_Transport_Metaxin"/>
</dbReference>
<dbReference type="GO" id="GO:0001401">
    <property type="term" value="C:SAM complex"/>
    <property type="evidence" value="ECO:0000318"/>
    <property type="project" value="GO_Central"/>
</dbReference>
<proteinExistence type="predicted"/>
<name>A0A2K1R4L6_POPTR</name>
<dbReference type="PANTHER" id="PTHR12289:SF41">
    <property type="entry name" value="FAILED AXON CONNECTIONS-RELATED"/>
    <property type="match status" value="1"/>
</dbReference>
<accession>A0A2K1R4L6</accession>
<dbReference type="ExpressionAtlas" id="A0A2K1R4L6">
    <property type="expression patterns" value="differential"/>
</dbReference>
<dbReference type="InterPro" id="IPR033468">
    <property type="entry name" value="Metaxin_GST"/>
</dbReference>
<dbReference type="InParanoid" id="A0A2K1R4L6"/>
<dbReference type="CDD" id="cd03193">
    <property type="entry name" value="GST_C_Metaxin"/>
    <property type="match status" value="1"/>
</dbReference>
<evidence type="ECO:0008006" key="5">
    <source>
        <dbReference type="Google" id="ProtNLM"/>
    </source>
</evidence>
<dbReference type="OrthoDB" id="5835136at2759"/>
<dbReference type="OMA" id="WIGCESS"/>
<dbReference type="Pfam" id="PF17171">
    <property type="entry name" value="GST_C_6"/>
    <property type="match status" value="1"/>
</dbReference>
<feature type="domain" description="Metaxin glutathione S-transferase" evidence="2">
    <location>
        <begin position="170"/>
        <end position="231"/>
    </location>
</feature>
<dbReference type="GO" id="GO:0006626">
    <property type="term" value="P:protein targeting to mitochondrion"/>
    <property type="evidence" value="ECO:0000318"/>
    <property type="project" value="GO_Central"/>
</dbReference>
<feature type="region of interest" description="Disordered" evidence="1">
    <location>
        <begin position="241"/>
        <end position="289"/>
    </location>
</feature>
<evidence type="ECO:0000259" key="3">
    <source>
        <dbReference type="Pfam" id="PF17172"/>
    </source>
</evidence>
<dbReference type="STRING" id="3694.A0A2K1R4L6"/>
<dbReference type="AlphaFoldDB" id="A0A2K1R4L6"/>
<evidence type="ECO:0000256" key="1">
    <source>
        <dbReference type="SAM" id="MobiDB-lite"/>
    </source>
</evidence>
<dbReference type="FunCoup" id="A0A2K1R4L6">
    <property type="interactions" value="4162"/>
</dbReference>
<reference evidence="4" key="1">
    <citation type="journal article" date="2006" name="Science">
        <title>The genome of black cottonwood, Populus trichocarpa (Torr. &amp; Gray).</title>
        <authorList>
            <person name="Tuskan G.A."/>
            <person name="Difazio S."/>
            <person name="Jansson S."/>
            <person name="Bohlmann J."/>
            <person name="Grigoriev I."/>
            <person name="Hellsten U."/>
            <person name="Putnam N."/>
            <person name="Ralph S."/>
            <person name="Rombauts S."/>
            <person name="Salamov A."/>
            <person name="Schein J."/>
            <person name="Sterck L."/>
            <person name="Aerts A."/>
            <person name="Bhalerao R.R."/>
            <person name="Bhalerao R.P."/>
            <person name="Blaudez D."/>
            <person name="Boerjan W."/>
            <person name="Brun A."/>
            <person name="Brunner A."/>
            <person name="Busov V."/>
            <person name="Campbell M."/>
            <person name="Carlson J."/>
            <person name="Chalot M."/>
            <person name="Chapman J."/>
            <person name="Chen G.L."/>
            <person name="Cooper D."/>
            <person name="Coutinho P.M."/>
            <person name="Couturier J."/>
            <person name="Covert S."/>
            <person name="Cronk Q."/>
            <person name="Cunningham R."/>
            <person name="Davis J."/>
            <person name="Degroeve S."/>
            <person name="Dejardin A."/>
            <person name="Depamphilis C."/>
            <person name="Detter J."/>
            <person name="Dirks B."/>
            <person name="Dubchak I."/>
            <person name="Duplessis S."/>
            <person name="Ehlting J."/>
            <person name="Ellis B."/>
            <person name="Gendler K."/>
            <person name="Goodstein D."/>
            <person name="Gribskov M."/>
            <person name="Grimwood J."/>
            <person name="Groover A."/>
            <person name="Gunter L."/>
            <person name="Hamberger B."/>
            <person name="Heinze B."/>
            <person name="Helariutta Y."/>
            <person name="Henrissat B."/>
            <person name="Holligan D."/>
            <person name="Holt R."/>
            <person name="Huang W."/>
            <person name="Islam-Faridi N."/>
            <person name="Jones S."/>
            <person name="Jones-Rhoades M."/>
            <person name="Jorgensen R."/>
            <person name="Joshi C."/>
            <person name="Kangasjarvi J."/>
            <person name="Karlsson J."/>
            <person name="Kelleher C."/>
            <person name="Kirkpatrick R."/>
            <person name="Kirst M."/>
            <person name="Kohler A."/>
            <person name="Kalluri U."/>
            <person name="Larimer F."/>
            <person name="Leebens-Mack J."/>
            <person name="Leple J.C."/>
            <person name="Locascio P."/>
            <person name="Lou Y."/>
            <person name="Lucas S."/>
            <person name="Martin F."/>
            <person name="Montanini B."/>
            <person name="Napoli C."/>
            <person name="Nelson D.R."/>
            <person name="Nelson C."/>
            <person name="Nieminen K."/>
            <person name="Nilsson O."/>
            <person name="Pereda V."/>
            <person name="Peter G."/>
            <person name="Philippe R."/>
            <person name="Pilate G."/>
            <person name="Poliakov A."/>
            <person name="Razumovskaya J."/>
            <person name="Richardson P."/>
            <person name="Rinaldi C."/>
            <person name="Ritland K."/>
            <person name="Rouze P."/>
            <person name="Ryaboy D."/>
            <person name="Schmutz J."/>
            <person name="Schrader J."/>
            <person name="Segerman B."/>
            <person name="Shin H."/>
            <person name="Siddiqui A."/>
            <person name="Sterky F."/>
            <person name="Terry A."/>
            <person name="Tsai C.J."/>
            <person name="Uberbacher E."/>
            <person name="Unneberg P."/>
            <person name="Vahala J."/>
            <person name="Wall K."/>
            <person name="Wessler S."/>
            <person name="Yang G."/>
            <person name="Yin T."/>
            <person name="Douglas C."/>
            <person name="Marra M."/>
            <person name="Sandberg G."/>
            <person name="Van de Peer Y."/>
            <person name="Rokhsar D."/>
        </authorList>
    </citation>
    <scope>NUCLEOTIDE SEQUENCE [LARGE SCALE GENOMIC DNA]</scope>
    <source>
        <strain evidence="4">Nisqually-1</strain>
    </source>
</reference>
<dbReference type="PANTHER" id="PTHR12289">
    <property type="entry name" value="METAXIN RELATED"/>
    <property type="match status" value="1"/>
</dbReference>
<dbReference type="SMR" id="A0A2K1R4L6"/>
<feature type="compositionally biased region" description="Polar residues" evidence="1">
    <location>
        <begin position="241"/>
        <end position="265"/>
    </location>
</feature>
<protein>
    <recommendedName>
        <fullName evidence="5">Metaxin</fullName>
    </recommendedName>
</protein>
<organism evidence="4">
    <name type="scientific">Populus trichocarpa</name>
    <name type="common">Western balsam poplar</name>
    <name type="synonym">Populus balsamifera subsp. trichocarpa</name>
    <dbReference type="NCBI Taxonomy" id="3694"/>
    <lineage>
        <taxon>Eukaryota</taxon>
        <taxon>Viridiplantae</taxon>
        <taxon>Streptophyta</taxon>
        <taxon>Embryophyta</taxon>
        <taxon>Tracheophyta</taxon>
        <taxon>Spermatophyta</taxon>
        <taxon>Magnoliopsida</taxon>
        <taxon>eudicotyledons</taxon>
        <taxon>Gunneridae</taxon>
        <taxon>Pentapetalae</taxon>
        <taxon>rosids</taxon>
        <taxon>fabids</taxon>
        <taxon>Malpighiales</taxon>
        <taxon>Salicaceae</taxon>
        <taxon>Saliceae</taxon>
        <taxon>Populus</taxon>
    </lineage>
</organism>
<gene>
    <name evidence="4" type="ORF">POPTR_T161600</name>
</gene>
<sequence length="289" mass="32716">MQESQERAEYTLVARKPSFGLPTGCPICLPLFIYLKFSNFPFHLVFNNTFPDSDQIPYSESGTYVAYNDENGGVIKSLKEDGIVDLDTDFSSLPEWISMKAMVSTWLADAIMYELWVGSDGTSARTIYHSGLPWLIGKALLMKQVHVVKQRLGITKENAERREAEIYKRAKIAYGALSTTLGDHTFLFERPSSLDAYFLGHVLFTLQAFPESSMLQSALLEHGNLIRYAEKLKTDFMEAGSSSSVPQFLSDASSTSTRRPSNSGSKPKKQPKRERTEEEKTFRRRARYF</sequence>
<feature type="domain" description="Thioredoxin-like fold" evidence="3">
    <location>
        <begin position="26"/>
        <end position="120"/>
    </location>
</feature>
<evidence type="ECO:0000313" key="4">
    <source>
        <dbReference type="EMBL" id="PNS22232.2"/>
    </source>
</evidence>
<dbReference type="Gramene" id="Potri.018G145508.1.v4.1">
    <property type="protein sequence ID" value="Potri.018G145508.1.v4.1"/>
    <property type="gene ID" value="Potri.018G145508.v4.1"/>
</dbReference>
<evidence type="ECO:0000259" key="2">
    <source>
        <dbReference type="Pfam" id="PF17171"/>
    </source>
</evidence>
<dbReference type="EMBL" id="KZ623635">
    <property type="protein sequence ID" value="PNS22232.2"/>
    <property type="molecule type" value="Genomic_DNA"/>
</dbReference>
<dbReference type="Pfam" id="PF17172">
    <property type="entry name" value="GST_N_4"/>
    <property type="match status" value="1"/>
</dbReference>
<dbReference type="InterPro" id="IPR012336">
    <property type="entry name" value="Thioredoxin-like_fold"/>
</dbReference>